<reference evidence="2" key="1">
    <citation type="submission" date="2022-06" db="EMBL/GenBank/DDBJ databases">
        <title>Gramella sediminis sp. nov., isolated from deep-sea sediment of the Indian Ocean.</title>
        <authorList>
            <person name="Yang L."/>
        </authorList>
    </citation>
    <scope>NUCLEOTIDE SEQUENCE</scope>
    <source>
        <strain evidence="2">HMD3159</strain>
    </source>
</reference>
<dbReference type="GO" id="GO:0032259">
    <property type="term" value="P:methylation"/>
    <property type="evidence" value="ECO:0007669"/>
    <property type="project" value="UniProtKB-KW"/>
</dbReference>
<dbReference type="EMBL" id="JAMSCK010000002">
    <property type="protein sequence ID" value="MCM8569224.1"/>
    <property type="molecule type" value="Genomic_DNA"/>
</dbReference>
<dbReference type="SUPFAM" id="SSF53335">
    <property type="entry name" value="S-adenosyl-L-methionine-dependent methyltransferases"/>
    <property type="match status" value="1"/>
</dbReference>
<comment type="caution">
    <text evidence="2">The sequence shown here is derived from an EMBL/GenBank/DDBJ whole genome shotgun (WGS) entry which is preliminary data.</text>
</comment>
<name>A0ABT0Z0I4_9FLAO</name>
<evidence type="ECO:0000313" key="2">
    <source>
        <dbReference type="EMBL" id="MCM8569224.1"/>
    </source>
</evidence>
<evidence type="ECO:0000313" key="3">
    <source>
        <dbReference type="Proteomes" id="UP001155077"/>
    </source>
</evidence>
<evidence type="ECO:0000259" key="1">
    <source>
        <dbReference type="Pfam" id="PF05050"/>
    </source>
</evidence>
<dbReference type="PANTHER" id="PTHR34203:SF15">
    <property type="entry name" value="SLL1173 PROTEIN"/>
    <property type="match status" value="1"/>
</dbReference>
<keyword evidence="3" id="KW-1185">Reference proteome</keyword>
<accession>A0ABT0Z0I4</accession>
<protein>
    <submittedName>
        <fullName evidence="2">FkbM family methyltransferase</fullName>
    </submittedName>
</protein>
<dbReference type="Pfam" id="PF05050">
    <property type="entry name" value="Methyltransf_21"/>
    <property type="match status" value="1"/>
</dbReference>
<dbReference type="NCBIfam" id="TIGR01444">
    <property type="entry name" value="fkbM_fam"/>
    <property type="match status" value="1"/>
</dbReference>
<keyword evidence="2" id="KW-0808">Transferase</keyword>
<dbReference type="PANTHER" id="PTHR34203">
    <property type="entry name" value="METHYLTRANSFERASE, FKBM FAMILY PROTEIN"/>
    <property type="match status" value="1"/>
</dbReference>
<feature type="domain" description="Methyltransferase FkbM" evidence="1">
    <location>
        <begin position="88"/>
        <end position="247"/>
    </location>
</feature>
<dbReference type="GO" id="GO:0008168">
    <property type="term" value="F:methyltransferase activity"/>
    <property type="evidence" value="ECO:0007669"/>
    <property type="project" value="UniProtKB-KW"/>
</dbReference>
<proteinExistence type="predicted"/>
<dbReference type="CDD" id="cd02440">
    <property type="entry name" value="AdoMet_MTases"/>
    <property type="match status" value="1"/>
</dbReference>
<gene>
    <name evidence="2" type="ORF">NE848_07530</name>
</gene>
<dbReference type="InterPro" id="IPR029063">
    <property type="entry name" value="SAM-dependent_MTases_sf"/>
</dbReference>
<dbReference type="Gene3D" id="3.40.50.150">
    <property type="entry name" value="Vaccinia Virus protein VP39"/>
    <property type="match status" value="1"/>
</dbReference>
<dbReference type="Proteomes" id="UP001155077">
    <property type="component" value="Unassembled WGS sequence"/>
</dbReference>
<dbReference type="InterPro" id="IPR052514">
    <property type="entry name" value="SAM-dependent_MTase"/>
</dbReference>
<organism evidence="2 3">
    <name type="scientific">Gramella jeungdoensis</name>
    <dbReference type="NCBI Taxonomy" id="708091"/>
    <lineage>
        <taxon>Bacteria</taxon>
        <taxon>Pseudomonadati</taxon>
        <taxon>Bacteroidota</taxon>
        <taxon>Flavobacteriia</taxon>
        <taxon>Flavobacteriales</taxon>
        <taxon>Flavobacteriaceae</taxon>
        <taxon>Christiangramia</taxon>
    </lineage>
</organism>
<sequence>MLKLSIIRFFCQFLPPLLAHRVQNRLMPNSEVQRRAISFSKRSITGGTLSNNTRDFIAEQFYFHGYFEWRNIVLIKRMLEIKEGSIIEVGANIGTETISYANLNKDNVYAFEPDPVNFECLEVIKKKNNLNNLFVYKTLVAEKSGFAYFEPSPPENSGVGFMSNNKKASTYKTRIVKLDEQLIGIKACSSIIIDVEGFELNVLKGGSGIINKFRPFVILEVNPELIHKRSGYAVNDVFSFIQENNYQCYLIDKYSLKRIDLASFEKGSLVNWACIPNELDKYSASLSRKLFMNGINPLMQYKIF</sequence>
<dbReference type="InterPro" id="IPR006342">
    <property type="entry name" value="FkbM_mtfrase"/>
</dbReference>
<keyword evidence="2" id="KW-0489">Methyltransferase</keyword>